<protein>
    <submittedName>
        <fullName evidence="2">Membrane or secreted protein</fullName>
    </submittedName>
</protein>
<sequence length="294" mass="33330">MSYRRCALLLIPPATASLIAIAFLFPRHASVTSDDVEIVGENKFSVLVRYNGHTGNLYKSFDDDFSEPSFRKWFGEGRWTTIDTLSPASPSLQAYVDLRRSIFAGQSDFLDNRIEAVDGHAKFIAVAPSKDMVTSKSLLEHNQLWFVKGDDLWYRGRYCFNEGVPFTIADFQERGRHNSPGPRITLWEQEYLGYELKSGWKPRLRQRKMKVPRERWFTLTVHLILDDVEGNVRIWQDDQLVLDESVATLPASNSILNALEVGITATDTACEVLVDDVAISHSPLAELSMETSQP</sequence>
<organism evidence="2 3">
    <name type="scientific">Roseiconus lacunae</name>
    <dbReference type="NCBI Taxonomy" id="2605694"/>
    <lineage>
        <taxon>Bacteria</taxon>
        <taxon>Pseudomonadati</taxon>
        <taxon>Planctomycetota</taxon>
        <taxon>Planctomycetia</taxon>
        <taxon>Pirellulales</taxon>
        <taxon>Pirellulaceae</taxon>
        <taxon>Roseiconus</taxon>
    </lineage>
</organism>
<reference evidence="2 3" key="1">
    <citation type="submission" date="2023-06" db="EMBL/GenBank/DDBJ databases">
        <title>Roseiconus lacunae JC819 isolated from Gulf of Mannar region, Tamil Nadu.</title>
        <authorList>
            <person name="Pk S."/>
            <person name="Ch S."/>
            <person name="Ch V.R."/>
        </authorList>
    </citation>
    <scope>NUCLEOTIDE SEQUENCE [LARGE SCALE GENOMIC DNA]</scope>
    <source>
        <strain evidence="2 3">JC819</strain>
    </source>
</reference>
<evidence type="ECO:0000313" key="2">
    <source>
        <dbReference type="EMBL" id="MDM4015201.1"/>
    </source>
</evidence>
<gene>
    <name evidence="2" type="ORF">QTN89_07155</name>
</gene>
<proteinExistence type="predicted"/>
<evidence type="ECO:0000256" key="1">
    <source>
        <dbReference type="SAM" id="SignalP"/>
    </source>
</evidence>
<dbReference type="RefSeq" id="WP_289162684.1">
    <property type="nucleotide sequence ID" value="NZ_JASZZN010000004.1"/>
</dbReference>
<dbReference type="Gene3D" id="2.60.120.200">
    <property type="match status" value="1"/>
</dbReference>
<comment type="caution">
    <text evidence="2">The sequence shown here is derived from an EMBL/GenBank/DDBJ whole genome shotgun (WGS) entry which is preliminary data.</text>
</comment>
<feature type="signal peptide" evidence="1">
    <location>
        <begin position="1"/>
        <end position="22"/>
    </location>
</feature>
<dbReference type="EMBL" id="JASZZN010000004">
    <property type="protein sequence ID" value="MDM4015201.1"/>
    <property type="molecule type" value="Genomic_DNA"/>
</dbReference>
<feature type="chain" id="PRO_5046115958" evidence="1">
    <location>
        <begin position="23"/>
        <end position="294"/>
    </location>
</feature>
<keyword evidence="1" id="KW-0732">Signal</keyword>
<evidence type="ECO:0000313" key="3">
    <source>
        <dbReference type="Proteomes" id="UP001239462"/>
    </source>
</evidence>
<keyword evidence="3" id="KW-1185">Reference proteome</keyword>
<accession>A0ABT7PFF5</accession>
<dbReference type="Proteomes" id="UP001239462">
    <property type="component" value="Unassembled WGS sequence"/>
</dbReference>
<name>A0ABT7PFF5_9BACT</name>